<protein>
    <recommendedName>
        <fullName evidence="3">Leucine Rich repeat-containing protein</fullName>
    </recommendedName>
</protein>
<dbReference type="InterPro" id="IPR001611">
    <property type="entry name" value="Leu-rich_rpt"/>
</dbReference>
<dbReference type="Proteomes" id="UP000199158">
    <property type="component" value="Unassembled WGS sequence"/>
</dbReference>
<organism evidence="1 2">
    <name type="scientific">Hydrogenoanaerobacterium saccharovorans</name>
    <dbReference type="NCBI Taxonomy" id="474960"/>
    <lineage>
        <taxon>Bacteria</taxon>
        <taxon>Bacillati</taxon>
        <taxon>Bacillota</taxon>
        <taxon>Clostridia</taxon>
        <taxon>Eubacteriales</taxon>
        <taxon>Oscillospiraceae</taxon>
        <taxon>Hydrogenoanaerobacterium</taxon>
    </lineage>
</organism>
<evidence type="ECO:0008006" key="3">
    <source>
        <dbReference type="Google" id="ProtNLM"/>
    </source>
</evidence>
<keyword evidence="2" id="KW-1185">Reference proteome</keyword>
<dbReference type="InterPro" id="IPR032675">
    <property type="entry name" value="LRR_dom_sf"/>
</dbReference>
<evidence type="ECO:0000313" key="2">
    <source>
        <dbReference type="Proteomes" id="UP000199158"/>
    </source>
</evidence>
<dbReference type="PROSITE" id="PS51450">
    <property type="entry name" value="LRR"/>
    <property type="match status" value="1"/>
</dbReference>
<accession>A0A1H8D0W2</accession>
<sequence length="196" mass="22494">MDWDWLAGLNGLTDIRFENVPINTDTLVKCKRLVELTLINCSVNDLSFVGHIKGLDTFIAFDMPHCDFSKLNNASQLDTLCLFNSSISDIQFLSGLSLGFLQLEDNAIKNINVLEEMTSCDTILLDNNMIEDISVFSRIKYHCSELSITDNRIQDISAILAEDTISSLYIQRNRLSKRDKKKLLNEFEQHRRWIEV</sequence>
<dbReference type="EMBL" id="FOCG01000002">
    <property type="protein sequence ID" value="SEN00127.1"/>
    <property type="molecule type" value="Genomic_DNA"/>
</dbReference>
<dbReference type="Gene3D" id="3.80.10.10">
    <property type="entry name" value="Ribonuclease Inhibitor"/>
    <property type="match status" value="1"/>
</dbReference>
<dbReference type="AlphaFoldDB" id="A0A1H8D0W2"/>
<gene>
    <name evidence="1" type="ORF">SAMN05216180_2411</name>
</gene>
<dbReference type="STRING" id="474960.SAMN05216180_2411"/>
<reference evidence="1 2" key="1">
    <citation type="submission" date="2016-10" db="EMBL/GenBank/DDBJ databases">
        <authorList>
            <person name="de Groot N.N."/>
        </authorList>
    </citation>
    <scope>NUCLEOTIDE SEQUENCE [LARGE SCALE GENOMIC DNA]</scope>
    <source>
        <strain evidence="1 2">CGMCC 1.5070</strain>
    </source>
</reference>
<name>A0A1H8D0W2_9FIRM</name>
<proteinExistence type="predicted"/>
<evidence type="ECO:0000313" key="1">
    <source>
        <dbReference type="EMBL" id="SEN00127.1"/>
    </source>
</evidence>
<dbReference type="SUPFAM" id="SSF52058">
    <property type="entry name" value="L domain-like"/>
    <property type="match status" value="1"/>
</dbReference>
<dbReference type="RefSeq" id="WP_092755496.1">
    <property type="nucleotide sequence ID" value="NZ_FOCG01000002.1"/>
</dbReference>